<dbReference type="PATRIC" id="fig|1088721.3.peg.489"/>
<dbReference type="EMBL" id="AGFM01000007">
    <property type="protein sequence ID" value="EHJ62669.1"/>
    <property type="molecule type" value="Genomic_DNA"/>
</dbReference>
<evidence type="ECO:0000313" key="3">
    <source>
        <dbReference type="EMBL" id="EHJ62669.1"/>
    </source>
</evidence>
<reference evidence="3 4" key="1">
    <citation type="journal article" date="2012" name="J. Bacteriol.">
        <title>Genome sequence of benzo(a)pyrene-degrading bacterium Novosphingobium pentaromativorans US6-1.</title>
        <authorList>
            <person name="Luo Y.R."/>
            <person name="Kang S.G."/>
            <person name="Kim S.J."/>
            <person name="Kim M.R."/>
            <person name="Li N."/>
            <person name="Lee J.H."/>
            <person name="Kwon K.K."/>
        </authorList>
    </citation>
    <scope>NUCLEOTIDE SEQUENCE [LARGE SCALE GENOMIC DNA]</scope>
    <source>
        <strain evidence="3 4">US6-1</strain>
    </source>
</reference>
<evidence type="ECO:0000256" key="1">
    <source>
        <dbReference type="ARBA" id="ARBA00023239"/>
    </source>
</evidence>
<name>G6E826_9SPHN</name>
<proteinExistence type="predicted"/>
<keyword evidence="1" id="KW-0456">Lyase</keyword>
<dbReference type="OrthoDB" id="9799024at2"/>
<dbReference type="Proteomes" id="UP000004030">
    <property type="component" value="Unassembled WGS sequence"/>
</dbReference>
<dbReference type="RefSeq" id="WP_007011414.1">
    <property type="nucleotide sequence ID" value="NZ_AGFM01000007.1"/>
</dbReference>
<keyword evidence="4" id="KW-1185">Reference proteome</keyword>
<dbReference type="InterPro" id="IPR006680">
    <property type="entry name" value="Amidohydro-rel"/>
</dbReference>
<dbReference type="GO" id="GO:0016831">
    <property type="term" value="F:carboxy-lyase activity"/>
    <property type="evidence" value="ECO:0007669"/>
    <property type="project" value="InterPro"/>
</dbReference>
<dbReference type="AlphaFoldDB" id="G6E826"/>
<comment type="caution">
    <text evidence="3">The sequence shown here is derived from an EMBL/GenBank/DDBJ whole genome shotgun (WGS) entry which is preliminary data.</text>
</comment>
<dbReference type="GO" id="GO:0005737">
    <property type="term" value="C:cytoplasm"/>
    <property type="evidence" value="ECO:0007669"/>
    <property type="project" value="TreeGrafter"/>
</dbReference>
<evidence type="ECO:0000259" key="2">
    <source>
        <dbReference type="Pfam" id="PF04909"/>
    </source>
</evidence>
<evidence type="ECO:0000313" key="4">
    <source>
        <dbReference type="Proteomes" id="UP000004030"/>
    </source>
</evidence>
<dbReference type="Pfam" id="PF04909">
    <property type="entry name" value="Amidohydro_2"/>
    <property type="match status" value="1"/>
</dbReference>
<dbReference type="SUPFAM" id="SSF51556">
    <property type="entry name" value="Metallo-dependent hydrolases"/>
    <property type="match status" value="1"/>
</dbReference>
<dbReference type="GO" id="GO:0016787">
    <property type="term" value="F:hydrolase activity"/>
    <property type="evidence" value="ECO:0007669"/>
    <property type="project" value="UniProtKB-KW"/>
</dbReference>
<dbReference type="PANTHER" id="PTHR21240">
    <property type="entry name" value="2-AMINO-3-CARBOXYLMUCONATE-6-SEMIALDEHYDE DECARBOXYLASE"/>
    <property type="match status" value="1"/>
</dbReference>
<dbReference type="InterPro" id="IPR032465">
    <property type="entry name" value="ACMSD"/>
</dbReference>
<feature type="domain" description="Amidohydrolase-related" evidence="2">
    <location>
        <begin position="17"/>
        <end position="387"/>
    </location>
</feature>
<dbReference type="InterPro" id="IPR032466">
    <property type="entry name" value="Metal_Hydrolase"/>
</dbReference>
<keyword evidence="3" id="KW-0378">Hydrolase</keyword>
<dbReference type="Gene3D" id="3.20.20.140">
    <property type="entry name" value="Metal-dependent hydrolases"/>
    <property type="match status" value="1"/>
</dbReference>
<dbReference type="eggNOG" id="COG2159">
    <property type="taxonomic scope" value="Bacteria"/>
</dbReference>
<sequence>MNALVKPESLQGVHVVDADTHVTEVHDLWTSRASPKFRDRVPQVKQVDGELAWYIDGEYRMGPAMTSCCIRKDGSKSFGFDLVKMTIQDVYEGAFDVKARVAYMDEAGFSAQIAYPNLLGFGNQKSMKVDPELRLVTTQIFNDASAEMQADSGNRVFPMILLPWWDIEASVKEAERCHAMGLRGVNLNSDPQIQGYPVLGDPHWDPLWEACSSLDLPINFHIGGGMENSDWYGQGGWPTDDPNLKMAFGSSQMPLTNYRVLSNIILSRFLEKWPKLNIVSVESGVTWIPFMLESLEYQMQDQGIEYELSPLEIFRRQIYACFWYDQVLLPEAARHLGTDHLLFETDFPHPTCAYPNALERIERSAAGFTPDERAKVFGDNAINLYNLPTEGFESMRRAA</sequence>
<dbReference type="PANTHER" id="PTHR21240:SF28">
    <property type="entry name" value="ISO-OROTATE DECARBOXYLASE (EUROFUNG)"/>
    <property type="match status" value="1"/>
</dbReference>
<gene>
    <name evidence="3" type="ORF">NSU_0497</name>
</gene>
<protein>
    <submittedName>
        <fullName evidence="3">Amidohydrolase 2</fullName>
    </submittedName>
</protein>
<organism evidence="3 4">
    <name type="scientific">Novosphingobium pentaromativorans US6-1</name>
    <dbReference type="NCBI Taxonomy" id="1088721"/>
    <lineage>
        <taxon>Bacteria</taxon>
        <taxon>Pseudomonadati</taxon>
        <taxon>Pseudomonadota</taxon>
        <taxon>Alphaproteobacteria</taxon>
        <taxon>Sphingomonadales</taxon>
        <taxon>Sphingomonadaceae</taxon>
        <taxon>Novosphingobium</taxon>
    </lineage>
</organism>
<dbReference type="GO" id="GO:0019748">
    <property type="term" value="P:secondary metabolic process"/>
    <property type="evidence" value="ECO:0007669"/>
    <property type="project" value="TreeGrafter"/>
</dbReference>
<accession>G6E826</accession>